<dbReference type="GO" id="GO:0004843">
    <property type="term" value="F:cysteine-type deubiquitinase activity"/>
    <property type="evidence" value="ECO:0007669"/>
    <property type="project" value="InterPro"/>
</dbReference>
<sequence length="582" mass="63870">MSLFLDLSLPIPTKKLSLSKPSVLGRPKKKKLPPKREVRKGGKNQIKEKRDGVLVLANTSPGISGNEESSLGPVILPSKEETVDSISWLDYLEADAALDNCDLVSANHDTQASDEKLVDQTDMMQNNSDLQSKVVSADNESAPNLDSSQVNSCKDELPIQVPDSEAILLPNKEEVSNIEDPLQVPDSEAILLPNKEVSNTEDIVSKEAEISSSVTGCGQDTGFDGLGDLFNEPELDSVPNSESWFVEKNFPENDMLESRFFAGNSTESDADEVDNKGAPVSLDTCLTHFTKAELLLSNEHGWHCGNCSKTMQDQVPEEVKESQPTIDLNVKINEGQRSQSSLLDIDQNLDGRKQDSDIHSTSTDQNPISQPVGSDGSTNYSKRKITTEDHENNADLTVDTSSCQVDYSCNANGSGTTVGDINRADNMDSECSAAAQESGEGEEVDSEILKVKRDATKRILINCAPSILTIHLKRFSQDTRGRLSKLSGHVSFEETIDLRPYIDSRSVGTDEYKYCLLGIVEHSGTMRGGHYVAYVKGDKSKGRKEEDNEGSTWYYASDSHIREVSLAEVLRSEAYILFYGKR</sequence>
<organism evidence="4 5">
    <name type="scientific">Papaver nudicaule</name>
    <name type="common">Iceland poppy</name>
    <dbReference type="NCBI Taxonomy" id="74823"/>
    <lineage>
        <taxon>Eukaryota</taxon>
        <taxon>Viridiplantae</taxon>
        <taxon>Streptophyta</taxon>
        <taxon>Embryophyta</taxon>
        <taxon>Tracheophyta</taxon>
        <taxon>Spermatophyta</taxon>
        <taxon>Magnoliopsida</taxon>
        <taxon>Ranunculales</taxon>
        <taxon>Papaveraceae</taxon>
        <taxon>Papaveroideae</taxon>
        <taxon>Papaver</taxon>
    </lineage>
</organism>
<feature type="compositionally biased region" description="Basic and acidic residues" evidence="2">
    <location>
        <begin position="34"/>
        <end position="50"/>
    </location>
</feature>
<comment type="caution">
    <text evidence="4">The sequence shown here is derived from an EMBL/GenBank/DDBJ whole genome shotgun (WGS) entry which is preliminary data.</text>
</comment>
<dbReference type="PANTHER" id="PTHR21646">
    <property type="entry name" value="UBIQUITIN CARBOXYL-TERMINAL HYDROLASE"/>
    <property type="match status" value="1"/>
</dbReference>
<name>A0AA41RXF6_PAPNU</name>
<protein>
    <recommendedName>
        <fullName evidence="3">USP domain-containing protein</fullName>
    </recommendedName>
</protein>
<dbReference type="Gene3D" id="3.90.70.10">
    <property type="entry name" value="Cysteine proteinases"/>
    <property type="match status" value="1"/>
</dbReference>
<dbReference type="InterPro" id="IPR018200">
    <property type="entry name" value="USP_CS"/>
</dbReference>
<accession>A0AA41RXF6</accession>
<feature type="region of interest" description="Disordered" evidence="2">
    <location>
        <begin position="351"/>
        <end position="397"/>
    </location>
</feature>
<proteinExistence type="inferred from homology"/>
<evidence type="ECO:0000313" key="5">
    <source>
        <dbReference type="Proteomes" id="UP001177140"/>
    </source>
</evidence>
<dbReference type="GO" id="GO:0016579">
    <property type="term" value="P:protein deubiquitination"/>
    <property type="evidence" value="ECO:0007669"/>
    <property type="project" value="InterPro"/>
</dbReference>
<dbReference type="InterPro" id="IPR001394">
    <property type="entry name" value="Peptidase_C19_UCH"/>
</dbReference>
<dbReference type="InterPro" id="IPR028889">
    <property type="entry name" value="USP"/>
</dbReference>
<dbReference type="Pfam" id="PF00443">
    <property type="entry name" value="UCH"/>
    <property type="match status" value="1"/>
</dbReference>
<evidence type="ECO:0000313" key="4">
    <source>
        <dbReference type="EMBL" id="MCL7028372.1"/>
    </source>
</evidence>
<dbReference type="EMBL" id="JAJJMA010078797">
    <property type="protein sequence ID" value="MCL7028372.1"/>
    <property type="molecule type" value="Genomic_DNA"/>
</dbReference>
<evidence type="ECO:0000256" key="2">
    <source>
        <dbReference type="SAM" id="MobiDB-lite"/>
    </source>
</evidence>
<dbReference type="InterPro" id="IPR038765">
    <property type="entry name" value="Papain-like_cys_pep_sf"/>
</dbReference>
<evidence type="ECO:0000259" key="3">
    <source>
        <dbReference type="PROSITE" id="PS50235"/>
    </source>
</evidence>
<dbReference type="PROSITE" id="PS50235">
    <property type="entry name" value="USP_3"/>
    <property type="match status" value="1"/>
</dbReference>
<dbReference type="AlphaFoldDB" id="A0AA41RXF6"/>
<reference evidence="4" key="1">
    <citation type="submission" date="2022-03" db="EMBL/GenBank/DDBJ databases">
        <title>A functionally conserved STORR gene fusion in Papaver species that diverged 16.8 million years ago.</title>
        <authorList>
            <person name="Catania T."/>
        </authorList>
    </citation>
    <scope>NUCLEOTIDE SEQUENCE</scope>
    <source>
        <strain evidence="4">S-191538</strain>
    </source>
</reference>
<feature type="compositionally biased region" description="Polar residues" evidence="2">
    <location>
        <begin position="359"/>
        <end position="380"/>
    </location>
</feature>
<feature type="region of interest" description="Disordered" evidence="2">
    <location>
        <begin position="17"/>
        <end position="50"/>
    </location>
</feature>
<keyword evidence="5" id="KW-1185">Reference proteome</keyword>
<comment type="similarity">
    <text evidence="1">Belongs to the peptidase C19 family.</text>
</comment>
<dbReference type="PROSITE" id="PS00973">
    <property type="entry name" value="USP_2"/>
    <property type="match status" value="1"/>
</dbReference>
<feature type="domain" description="USP" evidence="3">
    <location>
        <begin position="271"/>
        <end position="582"/>
    </location>
</feature>
<gene>
    <name evidence="4" type="ORF">MKW94_023828</name>
</gene>
<dbReference type="InterPro" id="IPR050185">
    <property type="entry name" value="Ub_carboxyl-term_hydrolase"/>
</dbReference>
<dbReference type="SUPFAM" id="SSF54001">
    <property type="entry name" value="Cysteine proteinases"/>
    <property type="match status" value="1"/>
</dbReference>
<dbReference type="Proteomes" id="UP001177140">
    <property type="component" value="Unassembled WGS sequence"/>
</dbReference>
<evidence type="ECO:0000256" key="1">
    <source>
        <dbReference type="ARBA" id="ARBA00009085"/>
    </source>
</evidence>
<dbReference type="PANTHER" id="PTHR21646:SF39">
    <property type="entry name" value="UBIQUITIN CARBOXYL-TERMINAL HYDROLASE 16"/>
    <property type="match status" value="1"/>
</dbReference>